<dbReference type="Pfam" id="PF08241">
    <property type="entry name" value="Methyltransf_11"/>
    <property type="match status" value="1"/>
</dbReference>
<keyword evidence="2" id="KW-0808">Transferase</keyword>
<feature type="domain" description="Methyltransferase type 11" evidence="1">
    <location>
        <begin position="73"/>
        <end position="157"/>
    </location>
</feature>
<evidence type="ECO:0000259" key="1">
    <source>
        <dbReference type="Pfam" id="PF08241"/>
    </source>
</evidence>
<accession>A0A1M6INB8</accession>
<dbReference type="EMBL" id="FQZS01000035">
    <property type="protein sequence ID" value="SHJ35964.1"/>
    <property type="molecule type" value="Genomic_DNA"/>
</dbReference>
<sequence>MKNKNELHVSTNLNKVINNLTNLSETIKKGQLIAEKISSLKFDDINKLLQNRNNIINTNLSINKTAFLTPHLDIGGSGEAIIYKISKNKLTIIDLDIDRKIDSKRVEMHRMDARNLKFEDNKFLTITSFYTLMYVCCNDILRIFHECYRVLQNGGVFKIWDVNIDQIPSGFTNVSLDISCGNKVYHAEYSSNAIQEIRDQEFYRTLLEDSGFKDVNINTQNNCIIIEAYKGTTLDLGYSRLD</sequence>
<dbReference type="CDD" id="cd02440">
    <property type="entry name" value="AdoMet_MTases"/>
    <property type="match status" value="1"/>
</dbReference>
<dbReference type="Gene3D" id="3.40.50.150">
    <property type="entry name" value="Vaccinia Virus protein VP39"/>
    <property type="match status" value="1"/>
</dbReference>
<dbReference type="Proteomes" id="UP000184442">
    <property type="component" value="Unassembled WGS sequence"/>
</dbReference>
<name>A0A1M6INB8_9FIRM</name>
<evidence type="ECO:0000313" key="3">
    <source>
        <dbReference type="Proteomes" id="UP000184442"/>
    </source>
</evidence>
<keyword evidence="2" id="KW-0489">Methyltransferase</keyword>
<evidence type="ECO:0000313" key="2">
    <source>
        <dbReference type="EMBL" id="SHJ35964.1"/>
    </source>
</evidence>
<keyword evidence="3" id="KW-1185">Reference proteome</keyword>
<dbReference type="RefSeq" id="WP_073027780.1">
    <property type="nucleotide sequence ID" value="NZ_FQZS01000035.1"/>
</dbReference>
<dbReference type="GO" id="GO:0032259">
    <property type="term" value="P:methylation"/>
    <property type="evidence" value="ECO:0007669"/>
    <property type="project" value="UniProtKB-KW"/>
</dbReference>
<proteinExistence type="predicted"/>
<reference evidence="2 3" key="1">
    <citation type="submission" date="2016-11" db="EMBL/GenBank/DDBJ databases">
        <authorList>
            <person name="Jaros S."/>
            <person name="Januszkiewicz K."/>
            <person name="Wedrychowicz H."/>
        </authorList>
    </citation>
    <scope>NUCLEOTIDE SEQUENCE [LARGE SCALE GENOMIC DNA]</scope>
    <source>
        <strain evidence="2 3">DSM 19022</strain>
    </source>
</reference>
<dbReference type="InterPro" id="IPR029063">
    <property type="entry name" value="SAM-dependent_MTases_sf"/>
</dbReference>
<dbReference type="AlphaFoldDB" id="A0A1M6INB8"/>
<protein>
    <submittedName>
        <fullName evidence="2">Methyltransferase domain-containing protein</fullName>
    </submittedName>
</protein>
<dbReference type="GO" id="GO:0008757">
    <property type="term" value="F:S-adenosylmethionine-dependent methyltransferase activity"/>
    <property type="evidence" value="ECO:0007669"/>
    <property type="project" value="InterPro"/>
</dbReference>
<organism evidence="2 3">
    <name type="scientific">Lutispora thermophila DSM 19022</name>
    <dbReference type="NCBI Taxonomy" id="1122184"/>
    <lineage>
        <taxon>Bacteria</taxon>
        <taxon>Bacillati</taxon>
        <taxon>Bacillota</taxon>
        <taxon>Clostridia</taxon>
        <taxon>Lutisporales</taxon>
        <taxon>Lutisporaceae</taxon>
        <taxon>Lutispora</taxon>
    </lineage>
</organism>
<gene>
    <name evidence="2" type="ORF">SAMN02745176_03339</name>
</gene>
<dbReference type="InterPro" id="IPR013216">
    <property type="entry name" value="Methyltransf_11"/>
</dbReference>
<dbReference type="STRING" id="1122184.SAMN02745176_03339"/>
<dbReference type="SUPFAM" id="SSF53335">
    <property type="entry name" value="S-adenosyl-L-methionine-dependent methyltransferases"/>
    <property type="match status" value="1"/>
</dbReference>
<dbReference type="OrthoDB" id="9772751at2"/>